<dbReference type="InterPro" id="IPR000055">
    <property type="entry name" value="Restrct_endonuc_typeI_TRD"/>
</dbReference>
<dbReference type="EC" id="3.1.21.3" evidence="5"/>
<dbReference type="AlphaFoldDB" id="F0QR08"/>
<evidence type="ECO:0000313" key="6">
    <source>
        <dbReference type="Proteomes" id="UP000007484"/>
    </source>
</evidence>
<organism evidence="5 6">
    <name type="scientific">Mycoplasma suis (strain Illinois)</name>
    <dbReference type="NCBI Taxonomy" id="768700"/>
    <lineage>
        <taxon>Bacteria</taxon>
        <taxon>Bacillati</taxon>
        <taxon>Mycoplasmatota</taxon>
        <taxon>Mollicutes</taxon>
        <taxon>Mycoplasmataceae</taxon>
        <taxon>Mycoplasma</taxon>
    </lineage>
</organism>
<evidence type="ECO:0000256" key="3">
    <source>
        <dbReference type="ARBA" id="ARBA00023125"/>
    </source>
</evidence>
<evidence type="ECO:0000313" key="5">
    <source>
        <dbReference type="EMBL" id="ADX97928.1"/>
    </source>
</evidence>
<protein>
    <submittedName>
        <fullName evidence="5">Type I restriction-modification system specificity subunit</fullName>
        <ecNumber evidence="5">3.1.21.3</ecNumber>
    </submittedName>
</protein>
<accession>F0QR08</accession>
<dbReference type="GO" id="GO:0009035">
    <property type="term" value="F:type I site-specific deoxyribonuclease activity"/>
    <property type="evidence" value="ECO:0007669"/>
    <property type="project" value="UniProtKB-EC"/>
</dbReference>
<gene>
    <name evidence="5" type="ordered locus">MSU_0391</name>
</gene>
<evidence type="ECO:0000256" key="2">
    <source>
        <dbReference type="ARBA" id="ARBA00022747"/>
    </source>
</evidence>
<dbReference type="PANTHER" id="PTHR30408:SF12">
    <property type="entry name" value="TYPE I RESTRICTION ENZYME MJAVIII SPECIFICITY SUBUNIT"/>
    <property type="match status" value="1"/>
</dbReference>
<dbReference type="GO" id="GO:0009307">
    <property type="term" value="P:DNA restriction-modification system"/>
    <property type="evidence" value="ECO:0007669"/>
    <property type="project" value="UniProtKB-KW"/>
</dbReference>
<evidence type="ECO:0000259" key="4">
    <source>
        <dbReference type="Pfam" id="PF01420"/>
    </source>
</evidence>
<dbReference type="RefSeq" id="WP_013609831.1">
    <property type="nucleotide sequence ID" value="NC_015155.1"/>
</dbReference>
<keyword evidence="2" id="KW-0680">Restriction system</keyword>
<evidence type="ECO:0000256" key="1">
    <source>
        <dbReference type="ARBA" id="ARBA00010923"/>
    </source>
</evidence>
<dbReference type="KEGG" id="mss:MSU_0391"/>
<keyword evidence="3" id="KW-0238">DNA-binding</keyword>
<dbReference type="Pfam" id="PF01420">
    <property type="entry name" value="Methylase_S"/>
    <property type="match status" value="1"/>
</dbReference>
<dbReference type="Gene3D" id="3.90.220.20">
    <property type="entry name" value="DNA methylase specificity domains"/>
    <property type="match status" value="1"/>
</dbReference>
<reference evidence="5 6" key="1">
    <citation type="journal article" date="2011" name="J. Bacteriol.">
        <title>Complete genome sequences of two hemotropic Mycoplasmas, Mycoplasma haemofelis strain Ohio2 and Mycoplasma suis strain Illinois.</title>
        <authorList>
            <person name="Messick J.B."/>
            <person name="Santos A.P."/>
            <person name="Guimaraes A.M."/>
        </authorList>
    </citation>
    <scope>NUCLEOTIDE SEQUENCE [LARGE SCALE GENOMIC DNA]</scope>
    <source>
        <strain evidence="5 6">Illinois</strain>
    </source>
</reference>
<dbReference type="REBASE" id="34694">
    <property type="entry name" value="S1.MsuILORF391P"/>
</dbReference>
<keyword evidence="5" id="KW-0378">Hydrolase</keyword>
<sequence length="160" mass="18300">MSKWEWVTLDKLGKFETGSPWKEKYSILNFPNEHKGIPFVDGGTISQSKFHISGDKFYSQKYLPPNIKIFPEDTVCFVCVGSYPGESRISKTNVCVSNNIYAFNSFKNISDPKFFKYSLDFSDIKKKIFIFSATTTPRRALTKHKLLTIKFPSPPPGHKS</sequence>
<dbReference type="SUPFAM" id="SSF116734">
    <property type="entry name" value="DNA methylase specificity domain"/>
    <property type="match status" value="1"/>
</dbReference>
<feature type="domain" description="Type I restriction modification DNA specificity" evidence="4">
    <location>
        <begin position="1"/>
        <end position="155"/>
    </location>
</feature>
<dbReference type="STRING" id="768700.MSU_0391"/>
<dbReference type="InterPro" id="IPR052021">
    <property type="entry name" value="Type-I_RS_S_subunit"/>
</dbReference>
<dbReference type="PANTHER" id="PTHR30408">
    <property type="entry name" value="TYPE-1 RESTRICTION ENZYME ECOKI SPECIFICITY PROTEIN"/>
    <property type="match status" value="1"/>
</dbReference>
<name>F0QR08_MYCSL</name>
<dbReference type="HOGENOM" id="CLU_021095_4_1_14"/>
<dbReference type="InterPro" id="IPR044946">
    <property type="entry name" value="Restrct_endonuc_typeI_TRD_sf"/>
</dbReference>
<dbReference type="GO" id="GO:0003677">
    <property type="term" value="F:DNA binding"/>
    <property type="evidence" value="ECO:0007669"/>
    <property type="project" value="UniProtKB-KW"/>
</dbReference>
<dbReference type="EMBL" id="CP002525">
    <property type="protein sequence ID" value="ADX97928.1"/>
    <property type="molecule type" value="Genomic_DNA"/>
</dbReference>
<proteinExistence type="inferred from homology"/>
<dbReference type="Proteomes" id="UP000007484">
    <property type="component" value="Chromosome"/>
</dbReference>
<comment type="similarity">
    <text evidence="1">Belongs to the type-I restriction system S methylase family.</text>
</comment>
<keyword evidence="6" id="KW-1185">Reference proteome</keyword>